<name>A0ABR3X418_9EURO</name>
<proteinExistence type="inferred from homology"/>
<evidence type="ECO:0000259" key="6">
    <source>
        <dbReference type="SMART" id="SM00829"/>
    </source>
</evidence>
<dbReference type="InterPro" id="IPR029752">
    <property type="entry name" value="D-isomer_DH_CS1"/>
</dbReference>
<dbReference type="PROSITE" id="PS00065">
    <property type="entry name" value="D_2_HYDROXYACID_DH_1"/>
    <property type="match status" value="1"/>
</dbReference>
<dbReference type="PROSITE" id="PS00059">
    <property type="entry name" value="ADH_ZINC"/>
    <property type="match status" value="1"/>
</dbReference>
<dbReference type="SUPFAM" id="SSF51735">
    <property type="entry name" value="NAD(P)-binding Rossmann-fold domains"/>
    <property type="match status" value="1"/>
</dbReference>
<accession>A0ABR3X418</accession>
<dbReference type="EMBL" id="JAVDPF010000030">
    <property type="protein sequence ID" value="KAL1870653.1"/>
    <property type="molecule type" value="Genomic_DNA"/>
</dbReference>
<evidence type="ECO:0000256" key="3">
    <source>
        <dbReference type="ARBA" id="ARBA00022833"/>
    </source>
</evidence>
<dbReference type="InterPro" id="IPR020843">
    <property type="entry name" value="ER"/>
</dbReference>
<dbReference type="Gene3D" id="3.90.180.10">
    <property type="entry name" value="Medium-chain alcohol dehydrogenases, catalytic domain"/>
    <property type="match status" value="1"/>
</dbReference>
<evidence type="ECO:0000256" key="5">
    <source>
        <dbReference type="RuleBase" id="RU361277"/>
    </source>
</evidence>
<dbReference type="InterPro" id="IPR011032">
    <property type="entry name" value="GroES-like_sf"/>
</dbReference>
<sequence length="334" mass="36135">MVNAVQFRGSENGIVRETKVLPAIKDEEVLIRVTHSGLCGSDILALQQPMVLGHEGIGIIEAIGSAVTLFKTGERVGWGGINKTCGICEFCHSGRDAYCPDIGLYFITDQENGGSICSHAIRDHRWIFHIPDTLASEDAAPLMCGGATVWAPLIEHCKPYDRVGIVGMGGLGHMAIQYAKKMGCDVVVFSSTNDKRQEALDLGATEFYATKGVADFSTLGMKPVNRLLISSSTKTDLAIFYPILSHSATIIVLSVNEGDITVPHTPTVILGHKVVGSLVCNHFLQEKAIDFAARNDIHVTVEKFPMTLEGVKACANKLASGKMRYRGVLAWEYS</sequence>
<dbReference type="InterPro" id="IPR036291">
    <property type="entry name" value="NAD(P)-bd_dom_sf"/>
</dbReference>
<dbReference type="InterPro" id="IPR013149">
    <property type="entry name" value="ADH-like_C"/>
</dbReference>
<dbReference type="SUPFAM" id="SSF50129">
    <property type="entry name" value="GroES-like"/>
    <property type="match status" value="1"/>
</dbReference>
<dbReference type="Gene3D" id="3.40.50.720">
    <property type="entry name" value="NAD(P)-binding Rossmann-like Domain"/>
    <property type="match status" value="1"/>
</dbReference>
<evidence type="ECO:0000256" key="4">
    <source>
        <dbReference type="ARBA" id="ARBA00023002"/>
    </source>
</evidence>
<dbReference type="InterPro" id="IPR047109">
    <property type="entry name" value="CAD-like"/>
</dbReference>
<dbReference type="InterPro" id="IPR002328">
    <property type="entry name" value="ADH_Zn_CS"/>
</dbReference>
<keyword evidence="8" id="KW-1185">Reference proteome</keyword>
<comment type="cofactor">
    <cofactor evidence="1 5">
        <name>Zn(2+)</name>
        <dbReference type="ChEBI" id="CHEBI:29105"/>
    </cofactor>
</comment>
<evidence type="ECO:0000256" key="2">
    <source>
        <dbReference type="ARBA" id="ARBA00022723"/>
    </source>
</evidence>
<dbReference type="Proteomes" id="UP001583193">
    <property type="component" value="Unassembled WGS sequence"/>
</dbReference>
<comment type="similarity">
    <text evidence="5">Belongs to the zinc-containing alcohol dehydrogenase family.</text>
</comment>
<evidence type="ECO:0000313" key="8">
    <source>
        <dbReference type="Proteomes" id="UP001583193"/>
    </source>
</evidence>
<comment type="caution">
    <text evidence="7">The sequence shown here is derived from an EMBL/GenBank/DDBJ whole genome shotgun (WGS) entry which is preliminary data.</text>
</comment>
<dbReference type="CDD" id="cd05283">
    <property type="entry name" value="CAD1"/>
    <property type="match status" value="1"/>
</dbReference>
<evidence type="ECO:0000313" key="7">
    <source>
        <dbReference type="EMBL" id="KAL1870653.1"/>
    </source>
</evidence>
<protein>
    <recommendedName>
        <fullName evidence="6">Enoyl reductase (ER) domain-containing protein</fullName>
    </recommendedName>
</protein>
<keyword evidence="3 5" id="KW-0862">Zinc</keyword>
<keyword evidence="2 5" id="KW-0479">Metal-binding</keyword>
<organism evidence="7 8">
    <name type="scientific">Paecilomyces lecythidis</name>
    <dbReference type="NCBI Taxonomy" id="3004212"/>
    <lineage>
        <taxon>Eukaryota</taxon>
        <taxon>Fungi</taxon>
        <taxon>Dikarya</taxon>
        <taxon>Ascomycota</taxon>
        <taxon>Pezizomycotina</taxon>
        <taxon>Eurotiomycetes</taxon>
        <taxon>Eurotiomycetidae</taxon>
        <taxon>Eurotiales</taxon>
        <taxon>Thermoascaceae</taxon>
        <taxon>Paecilomyces</taxon>
    </lineage>
</organism>
<feature type="domain" description="Enoyl reductase (ER)" evidence="6">
    <location>
        <begin position="9"/>
        <end position="253"/>
    </location>
</feature>
<gene>
    <name evidence="7" type="ORF">Plec18167_007417</name>
</gene>
<dbReference type="Pfam" id="PF08240">
    <property type="entry name" value="ADH_N"/>
    <property type="match status" value="1"/>
</dbReference>
<dbReference type="Pfam" id="PF00107">
    <property type="entry name" value="ADH_zinc_N"/>
    <property type="match status" value="1"/>
</dbReference>
<dbReference type="SMART" id="SM00829">
    <property type="entry name" value="PKS_ER"/>
    <property type="match status" value="1"/>
</dbReference>
<dbReference type="InterPro" id="IPR013154">
    <property type="entry name" value="ADH-like_N"/>
</dbReference>
<reference evidence="7 8" key="1">
    <citation type="journal article" date="2024" name="IMA Fungus">
        <title>IMA Genome - F19 : A genome assembly and annotation guide to empower mycologists, including annotated draft genome sequences of Ceratocystis pirilliformis, Diaporthe australafricana, Fusarium ophioides, Paecilomyces lecythidis, and Sporothrix stenoceras.</title>
        <authorList>
            <person name="Aylward J."/>
            <person name="Wilson A.M."/>
            <person name="Visagie C.M."/>
            <person name="Spraker J."/>
            <person name="Barnes I."/>
            <person name="Buitendag C."/>
            <person name="Ceriani C."/>
            <person name="Del Mar Angel L."/>
            <person name="du Plessis D."/>
            <person name="Fuchs T."/>
            <person name="Gasser K."/>
            <person name="Kramer D."/>
            <person name="Li W."/>
            <person name="Munsamy K."/>
            <person name="Piso A."/>
            <person name="Price J.L."/>
            <person name="Sonnekus B."/>
            <person name="Thomas C."/>
            <person name="van der Nest A."/>
            <person name="van Dijk A."/>
            <person name="van Heerden A."/>
            <person name="van Vuuren N."/>
            <person name="Yilmaz N."/>
            <person name="Duong T.A."/>
            <person name="van der Merwe N.A."/>
            <person name="Wingfield M.J."/>
            <person name="Wingfield B.D."/>
        </authorList>
    </citation>
    <scope>NUCLEOTIDE SEQUENCE [LARGE SCALE GENOMIC DNA]</scope>
    <source>
        <strain evidence="7 8">CMW 18167</strain>
    </source>
</reference>
<evidence type="ECO:0000256" key="1">
    <source>
        <dbReference type="ARBA" id="ARBA00001947"/>
    </source>
</evidence>
<keyword evidence="4" id="KW-0560">Oxidoreductase</keyword>
<dbReference type="PANTHER" id="PTHR42683">
    <property type="entry name" value="ALDEHYDE REDUCTASE"/>
    <property type="match status" value="1"/>
</dbReference>